<dbReference type="PANTHER" id="PTHR48277">
    <property type="entry name" value="MITOCHONDRIAL RIBOSOMAL PROTEIN S5"/>
    <property type="match status" value="1"/>
</dbReference>
<dbReference type="Gene3D" id="3.30.160.20">
    <property type="match status" value="1"/>
</dbReference>
<dbReference type="InterPro" id="IPR000851">
    <property type="entry name" value="Ribosomal_uS5"/>
</dbReference>
<comment type="similarity">
    <text evidence="1 5">Belongs to the universal ribosomal protein uS5 family.</text>
</comment>
<dbReference type="InterPro" id="IPR013810">
    <property type="entry name" value="Ribosomal_uS5_N"/>
</dbReference>
<dbReference type="Pfam" id="PF00333">
    <property type="entry name" value="Ribosomal_S5"/>
    <property type="match status" value="1"/>
</dbReference>
<evidence type="ECO:0000313" key="8">
    <source>
        <dbReference type="EMBL" id="WIA16277.1"/>
    </source>
</evidence>
<dbReference type="InterPro" id="IPR014721">
    <property type="entry name" value="Ribsml_uS5_D2-typ_fold_subgr"/>
</dbReference>
<evidence type="ECO:0000313" key="9">
    <source>
        <dbReference type="Proteomes" id="UP001244341"/>
    </source>
</evidence>
<evidence type="ECO:0000256" key="1">
    <source>
        <dbReference type="ARBA" id="ARBA00008945"/>
    </source>
</evidence>
<feature type="domain" description="S5 DRBM" evidence="7">
    <location>
        <begin position="115"/>
        <end position="178"/>
    </location>
</feature>
<dbReference type="SUPFAM" id="SSF54211">
    <property type="entry name" value="Ribosomal protein S5 domain 2-like"/>
    <property type="match status" value="1"/>
</dbReference>
<dbReference type="PROSITE" id="PS50881">
    <property type="entry name" value="S5_DSRBD"/>
    <property type="match status" value="1"/>
</dbReference>
<evidence type="ECO:0000256" key="5">
    <source>
        <dbReference type="RuleBase" id="RU003823"/>
    </source>
</evidence>
<evidence type="ECO:0000256" key="6">
    <source>
        <dbReference type="SAM" id="MobiDB-lite"/>
    </source>
</evidence>
<dbReference type="Pfam" id="PF03719">
    <property type="entry name" value="Ribosomal_S5_C"/>
    <property type="match status" value="1"/>
</dbReference>
<dbReference type="SUPFAM" id="SSF54768">
    <property type="entry name" value="dsRNA-binding domain-like"/>
    <property type="match status" value="1"/>
</dbReference>
<keyword evidence="3 4" id="KW-0687">Ribonucleoprotein</keyword>
<keyword evidence="9" id="KW-1185">Reference proteome</keyword>
<feature type="region of interest" description="Disordered" evidence="6">
    <location>
        <begin position="1"/>
        <end position="39"/>
    </location>
</feature>
<accession>A0ABY8U793</accession>
<feature type="compositionally biased region" description="Basic and acidic residues" evidence="6">
    <location>
        <begin position="1"/>
        <end position="13"/>
    </location>
</feature>
<feature type="compositionally biased region" description="Low complexity" evidence="6">
    <location>
        <begin position="14"/>
        <end position="39"/>
    </location>
</feature>
<reference evidence="8 9" key="1">
    <citation type="submission" date="2023-05" db="EMBL/GenBank/DDBJ databases">
        <title>A 100% complete, gapless, phased diploid assembly of the Scenedesmus obliquus UTEX 3031 genome.</title>
        <authorList>
            <person name="Biondi T.C."/>
            <person name="Hanschen E.R."/>
            <person name="Kwon T."/>
            <person name="Eng W."/>
            <person name="Kruse C.P.S."/>
            <person name="Koehler S.I."/>
            <person name="Kunde Y."/>
            <person name="Gleasner C.D."/>
            <person name="You Mak K.T."/>
            <person name="Polle J."/>
            <person name="Hovde B.T."/>
            <person name="Starkenburg S.R."/>
        </authorList>
    </citation>
    <scope>NUCLEOTIDE SEQUENCE [LARGE SCALE GENOMIC DNA]</scope>
    <source>
        <strain evidence="8 9">DOE0152z</strain>
    </source>
</reference>
<dbReference type="InterPro" id="IPR020568">
    <property type="entry name" value="Ribosomal_Su5_D2-typ_SF"/>
</dbReference>
<evidence type="ECO:0000256" key="4">
    <source>
        <dbReference type="PROSITE-ProRule" id="PRU00268"/>
    </source>
</evidence>
<protein>
    <recommendedName>
        <fullName evidence="7">S5 DRBM domain-containing protein</fullName>
    </recommendedName>
</protein>
<evidence type="ECO:0000256" key="2">
    <source>
        <dbReference type="ARBA" id="ARBA00022980"/>
    </source>
</evidence>
<organism evidence="8 9">
    <name type="scientific">Tetradesmus obliquus</name>
    <name type="common">Green alga</name>
    <name type="synonym">Acutodesmus obliquus</name>
    <dbReference type="NCBI Taxonomy" id="3088"/>
    <lineage>
        <taxon>Eukaryota</taxon>
        <taxon>Viridiplantae</taxon>
        <taxon>Chlorophyta</taxon>
        <taxon>core chlorophytes</taxon>
        <taxon>Chlorophyceae</taxon>
        <taxon>CS clade</taxon>
        <taxon>Sphaeropleales</taxon>
        <taxon>Scenedesmaceae</taxon>
        <taxon>Tetradesmus</taxon>
    </lineage>
</organism>
<name>A0ABY8U793_TETOB</name>
<dbReference type="PANTHER" id="PTHR48277:SF1">
    <property type="entry name" value="MITOCHONDRIAL RIBOSOMAL PROTEIN S5"/>
    <property type="match status" value="1"/>
</dbReference>
<evidence type="ECO:0000256" key="3">
    <source>
        <dbReference type="ARBA" id="ARBA00023274"/>
    </source>
</evidence>
<evidence type="ECO:0000259" key="7">
    <source>
        <dbReference type="PROSITE" id="PS50881"/>
    </source>
</evidence>
<dbReference type="EMBL" id="CP126214">
    <property type="protein sequence ID" value="WIA16277.1"/>
    <property type="molecule type" value="Genomic_DNA"/>
</dbReference>
<proteinExistence type="inferred from homology"/>
<dbReference type="InterPro" id="IPR005324">
    <property type="entry name" value="Ribosomal_uS5_C"/>
</dbReference>
<sequence>MSRPGQRNDRSRQDSYQQQQQRQQQQQQHLPQLQLGRQQGNCLPTHTLWQQQHEAEDEEAQADPFKEKDPLLINPRQVDGAYDPVLEEPLLLRQQLEGSALPNEFKRAHFISPHWDEILLDVNRTIQVTKGGKVETLHALVVVGNHDGLLGVGQHSGKNIQKVMLDAQLKAYQNLVAIPRYRGHTVYHPIDVTVRKIRMQVWPRELGFGVTANPVVTELCDLAGIDNVTVKVSGNRKNVRNLVQVFVEAMSNQSLPHDGVEGTGVYMREVYAKKLPCGLRRGVDVP</sequence>
<gene>
    <name evidence="8" type="ORF">OEZ85_012981</name>
</gene>
<dbReference type="Proteomes" id="UP001244341">
    <property type="component" value="Chromosome 7b"/>
</dbReference>
<keyword evidence="2 4" id="KW-0689">Ribosomal protein</keyword>
<dbReference type="Gene3D" id="3.30.230.10">
    <property type="match status" value="1"/>
</dbReference>